<sequence length="440" mass="50556">MTNNSLSHSVLLESIDGDSPVDMIATCDGYLKELLPSIEDIQSRLECTEKDILVKTYTDGLFQKYADNQDVVSEHILKTENVSLEDLSKTARNTWDEMKKSQAKHRDELKEYARVITQGNQRTLERINMLLERAENIKHEPFKQELKFKNTKRFSIDGKFEPTTVDPILMQVNNLIAFYDKSLLLYIQSVADILRKLSFDEKWTDRAAQDFSKFNVKNWMKGAVPIKKDDRFRVSSTVYRSMPVQGNKTLFGAGPTETQTEEIRDWDFLVNTVRDFAFKFYTIPTMKDAPEGNNTFKVNDTSSIGRRLVLLSEMAKRVDARKDYATKLDFEFGRLMQLAETNRQQAGRIRAQQSNMRNRQAKVQDPDAPDGIPAISNIINSITLMINNVSRVVTDFSNALAGLVRVMGRLVFVTELELKAYQRPIQRPTQEQVNNPSQVR</sequence>
<dbReference type="InterPro" id="IPR024413">
    <property type="entry name" value="Phage_phiKZ_Orf92_int-head"/>
</dbReference>
<dbReference type="Pfam" id="PF12699">
    <property type="entry name" value="phiKZ_IP"/>
    <property type="match status" value="1"/>
</dbReference>
<name>A0A2D1GR73_9CAUD</name>
<reference evidence="2 3" key="1">
    <citation type="journal article" date="2017" name="Viruses">
        <title>Differential Effect of Newly Isolated Phages Belonging to PB1-Like, phiKZ-Like and LUZ24-Like Viruses against Multi-Drug Resistant Pseudomonas aeruginosa under Varying Growth Conditions.</title>
        <authorList>
            <person name="Latz S."/>
            <person name="Kruttgen A."/>
            <person name="Hafner H."/>
            <person name="Buhl E.M."/>
            <person name="Ritter K."/>
            <person name="Horz H.P."/>
        </authorList>
    </citation>
    <scope>NUCLEOTIDE SEQUENCE [LARGE SCALE GENOMIC DNA]</scope>
</reference>
<evidence type="ECO:0000313" key="3">
    <source>
        <dbReference type="Proteomes" id="UP000242032"/>
    </source>
</evidence>
<evidence type="ECO:0000256" key="1">
    <source>
        <dbReference type="SAM" id="MobiDB-lite"/>
    </source>
</evidence>
<accession>A0A2D1GR73</accession>
<evidence type="ECO:0008006" key="4">
    <source>
        <dbReference type="Google" id="ProtNLM"/>
    </source>
</evidence>
<gene>
    <name evidence="2" type="ORF">SL2_259</name>
</gene>
<proteinExistence type="predicted"/>
<feature type="region of interest" description="Disordered" evidence="1">
    <location>
        <begin position="349"/>
        <end position="369"/>
    </location>
</feature>
<protein>
    <recommendedName>
        <fullName evidence="4">Virion structural protein</fullName>
    </recommendedName>
</protein>
<dbReference type="Proteomes" id="UP000242032">
    <property type="component" value="Segment"/>
</dbReference>
<evidence type="ECO:0000313" key="2">
    <source>
        <dbReference type="EMBL" id="ATN94836.1"/>
    </source>
</evidence>
<feature type="compositionally biased region" description="Polar residues" evidence="1">
    <location>
        <begin position="349"/>
        <end position="358"/>
    </location>
</feature>
<keyword evidence="3" id="KW-1185">Reference proteome</keyword>
<organism evidence="2 3">
    <name type="scientific">Pseudomonas phage SL2</name>
    <dbReference type="NCBI Taxonomy" id="2041345"/>
    <lineage>
        <taxon>Viruses</taxon>
        <taxon>Duplodnaviria</taxon>
        <taxon>Heunggongvirae</taxon>
        <taxon>Uroviricota</taxon>
        <taxon>Caudoviricetes</taxon>
        <taxon>Chimalliviridae</taxon>
        <taxon>Phikzvirus</taxon>
        <taxon>Phikzvirus SL2</taxon>
    </lineage>
</organism>
<dbReference type="EMBL" id="MF805716">
    <property type="protein sequence ID" value="ATN94836.1"/>
    <property type="molecule type" value="Genomic_DNA"/>
</dbReference>